<dbReference type="EMBL" id="JAAMPI010002236">
    <property type="protein sequence ID" value="KAF4616243.1"/>
    <property type="molecule type" value="Genomic_DNA"/>
</dbReference>
<protein>
    <recommendedName>
        <fullName evidence="4">BTB domain-containing protein</fullName>
    </recommendedName>
</protein>
<proteinExistence type="predicted"/>
<evidence type="ECO:0008006" key="4">
    <source>
        <dbReference type="Google" id="ProtNLM"/>
    </source>
</evidence>
<feature type="compositionally biased region" description="Low complexity" evidence="1">
    <location>
        <begin position="226"/>
        <end position="244"/>
    </location>
</feature>
<dbReference type="SUPFAM" id="SSF54695">
    <property type="entry name" value="POZ domain"/>
    <property type="match status" value="1"/>
</dbReference>
<dbReference type="OrthoDB" id="5394931at2759"/>
<name>A0A8H4VNA3_9HELO</name>
<evidence type="ECO:0000313" key="3">
    <source>
        <dbReference type="Proteomes" id="UP000566819"/>
    </source>
</evidence>
<gene>
    <name evidence="2" type="ORF">G7Y89_g15163</name>
</gene>
<reference evidence="2 3" key="1">
    <citation type="submission" date="2020-03" db="EMBL/GenBank/DDBJ databases">
        <title>Draft Genome Sequence of Cudoniella acicularis.</title>
        <authorList>
            <person name="Buettner E."/>
            <person name="Kellner H."/>
        </authorList>
    </citation>
    <scope>NUCLEOTIDE SEQUENCE [LARGE SCALE GENOMIC DNA]</scope>
    <source>
        <strain evidence="2 3">DSM 108380</strain>
    </source>
</reference>
<feature type="region of interest" description="Disordered" evidence="1">
    <location>
        <begin position="223"/>
        <end position="289"/>
    </location>
</feature>
<dbReference type="AlphaFoldDB" id="A0A8H4VNA3"/>
<sequence>MAQEFTSQTSTGKIIAGSLAADGTSNGHQKTFYVRKEILEKSPVMKGWIEDPESMPQSLQKDDALYLPNCDPEVVETLISYLESDHDSASLEEYEFDFDDKVAVSSSLLYRQDPIFYLRIYKLAGSLALDDLCIAALRKIRARKYDTETLVKILIEAEKGKLIEGKRFRDWIIGYMAHNSDALRESAYIRGIVLEGGQKAWAIFSVIMCSLIYVKTEQESMGQGTSPYASTLSPSSNSSGSPPSITRHSRSYLKSYQKSPSRNTSSNRVEKKSRTKGRDLNATVEDAME</sequence>
<dbReference type="Gene3D" id="3.30.710.10">
    <property type="entry name" value="Potassium Channel Kv1.1, Chain A"/>
    <property type="match status" value="1"/>
</dbReference>
<dbReference type="Proteomes" id="UP000566819">
    <property type="component" value="Unassembled WGS sequence"/>
</dbReference>
<accession>A0A8H4VNA3</accession>
<feature type="compositionally biased region" description="Polar residues" evidence="1">
    <location>
        <begin position="252"/>
        <end position="267"/>
    </location>
</feature>
<evidence type="ECO:0000256" key="1">
    <source>
        <dbReference type="SAM" id="MobiDB-lite"/>
    </source>
</evidence>
<organism evidence="2 3">
    <name type="scientific">Cudoniella acicularis</name>
    <dbReference type="NCBI Taxonomy" id="354080"/>
    <lineage>
        <taxon>Eukaryota</taxon>
        <taxon>Fungi</taxon>
        <taxon>Dikarya</taxon>
        <taxon>Ascomycota</taxon>
        <taxon>Pezizomycotina</taxon>
        <taxon>Leotiomycetes</taxon>
        <taxon>Helotiales</taxon>
        <taxon>Tricladiaceae</taxon>
        <taxon>Cudoniella</taxon>
    </lineage>
</organism>
<keyword evidence="3" id="KW-1185">Reference proteome</keyword>
<comment type="caution">
    <text evidence="2">The sequence shown here is derived from an EMBL/GenBank/DDBJ whole genome shotgun (WGS) entry which is preliminary data.</text>
</comment>
<evidence type="ECO:0000313" key="2">
    <source>
        <dbReference type="EMBL" id="KAF4616243.1"/>
    </source>
</evidence>
<feature type="compositionally biased region" description="Basic and acidic residues" evidence="1">
    <location>
        <begin position="268"/>
        <end position="279"/>
    </location>
</feature>
<dbReference type="InterPro" id="IPR011333">
    <property type="entry name" value="SKP1/BTB/POZ_sf"/>
</dbReference>